<organism evidence="1">
    <name type="scientific">freshwater metagenome</name>
    <dbReference type="NCBI Taxonomy" id="449393"/>
    <lineage>
        <taxon>unclassified sequences</taxon>
        <taxon>metagenomes</taxon>
        <taxon>ecological metagenomes</taxon>
    </lineage>
</organism>
<proteinExistence type="predicted"/>
<evidence type="ECO:0000313" key="1">
    <source>
        <dbReference type="EMBL" id="CAB4579289.1"/>
    </source>
</evidence>
<dbReference type="PANTHER" id="PTHR16128:SF5">
    <property type="entry name" value="FAD_NAD(P)-BINDING OXIDOREDUCTASE FAMILY PROTEIN"/>
    <property type="match status" value="1"/>
</dbReference>
<dbReference type="PRINTS" id="PR00419">
    <property type="entry name" value="ADXRDTASE"/>
</dbReference>
<accession>A0A6J6EVB6</accession>
<protein>
    <submittedName>
        <fullName evidence="1">Unannotated protein</fullName>
    </submittedName>
</protein>
<name>A0A6J6EVB6_9ZZZZ</name>
<dbReference type="Gene3D" id="3.90.660.10">
    <property type="match status" value="1"/>
</dbReference>
<dbReference type="AlphaFoldDB" id="A0A6J6EVB6"/>
<dbReference type="Pfam" id="PF13450">
    <property type="entry name" value="NAD_binding_8"/>
    <property type="match status" value="1"/>
</dbReference>
<reference evidence="1" key="1">
    <citation type="submission" date="2020-05" db="EMBL/GenBank/DDBJ databases">
        <authorList>
            <person name="Chiriac C."/>
            <person name="Salcher M."/>
            <person name="Ghai R."/>
            <person name="Kavagutti S V."/>
        </authorList>
    </citation>
    <scope>NUCLEOTIDE SEQUENCE</scope>
</reference>
<gene>
    <name evidence="1" type="ORF">UFOPK1740_00790</name>
</gene>
<dbReference type="SUPFAM" id="SSF51905">
    <property type="entry name" value="FAD/NAD(P)-binding domain"/>
    <property type="match status" value="1"/>
</dbReference>
<dbReference type="EMBL" id="CAEZTU010000033">
    <property type="protein sequence ID" value="CAB4579289.1"/>
    <property type="molecule type" value="Genomic_DNA"/>
</dbReference>
<dbReference type="Gene3D" id="3.50.50.60">
    <property type="entry name" value="FAD/NAD(P)-binding domain"/>
    <property type="match status" value="1"/>
</dbReference>
<dbReference type="InterPro" id="IPR036188">
    <property type="entry name" value="FAD/NAD-bd_sf"/>
</dbReference>
<dbReference type="PANTHER" id="PTHR16128">
    <property type="entry name" value="FAD/NAD(P)-BINDING OXIDOREDUCTASE FAMILY PROTEIN"/>
    <property type="match status" value="1"/>
</dbReference>
<sequence length="322" mass="35752">MPAKVAVIGSGISGISAAHKLIANNCAVTIFDQGKNPGGRLGLRSLRNSPFVNRPVDVGAAYFTISESIFQEKVDQWQSWNLIHKWTDTFHVFNDYEITTTTGPMRYGAKNGLRSLAIHELSELTKMGVKVLQERKIEKVISNSKSVMVDNEEFDAVVLAMPGIQAARILENDEIANQLNKQNWASALSAWFVIDSDTPKYDAMFVNNHEVISLIINDGKRRGDNAPVINVITNSAYAKERLENFANYLDEVVDHALEIWNIQSEVVEKGITRWSIAQPSPSVRIDLPSNMAIVGDAYSDNPRIESAWLDGVAVLNQLQVLN</sequence>